<dbReference type="HOGENOM" id="CLU_908694_0_0_10"/>
<dbReference type="AlphaFoldDB" id="L1NAU7"/>
<proteinExistence type="inferred from homology"/>
<protein>
    <recommendedName>
        <fullName evidence="4">Ecotin</fullName>
    </recommendedName>
</protein>
<comment type="caution">
    <text evidence="2">The sequence shown here is derived from an EMBL/GenBank/DDBJ whole genome shotgun (WGS) entry which is preliminary data.</text>
</comment>
<dbReference type="eggNOG" id="COG4574">
    <property type="taxonomic scope" value="Bacteria"/>
</dbReference>
<evidence type="ECO:0000256" key="1">
    <source>
        <dbReference type="ARBA" id="ARBA00010558"/>
    </source>
</evidence>
<dbReference type="Pfam" id="PF03974">
    <property type="entry name" value="Ecotin"/>
    <property type="match status" value="1"/>
</dbReference>
<sequence length="306" mass="34448">MTATRFIHVASRSILYGLMLLLLWGCRASREAQTEEAQLPSEGTMLTYDAEAVGFPPHTFIFTLPLVPSIEEYRFELTPIRLNTTPGTVCRMNGRLVSTEQRDSLNYYVYDGEADPITSKVYTHGAPPIETQFCYGEPLLLPFRGNRRVAVTMRDSVRLGYRYWRAVGAPQEASPSETYTQTKEGFLPYRITAPEGSDAAEDYYIELIPSKLMKVDCNIHTLNGRFELLRESTATLSYTFHSDGTTLSTKMGCPDDTLEEKLIRHPGIIVRRPRGAAVEVLLPKGFTLRYRLYAPEGAFVLLASPK</sequence>
<gene>
    <name evidence="2" type="ORF">HMPREF9134_01386</name>
</gene>
<evidence type="ECO:0000313" key="3">
    <source>
        <dbReference type="Proteomes" id="UP000010408"/>
    </source>
</evidence>
<dbReference type="Gene3D" id="2.60.40.550">
    <property type="entry name" value="Ecotin"/>
    <property type="match status" value="2"/>
</dbReference>
<dbReference type="SUPFAM" id="SSF49772">
    <property type="entry name" value="Ecotin, trypsin inhibitor"/>
    <property type="match status" value="2"/>
</dbReference>
<dbReference type="InterPro" id="IPR036198">
    <property type="entry name" value="Ecotin_sf"/>
</dbReference>
<dbReference type="Proteomes" id="UP000010408">
    <property type="component" value="Unassembled WGS sequence"/>
</dbReference>
<dbReference type="RefSeq" id="WP_005467471.1">
    <property type="nucleotide sequence ID" value="NZ_KB291032.1"/>
</dbReference>
<accession>L1NAU7</accession>
<dbReference type="PATRIC" id="fig|1127696.3.peg.1251"/>
<name>L1NAU7_9PORP</name>
<organism evidence="2 3">
    <name type="scientific">Porphyromonas catoniae F0037</name>
    <dbReference type="NCBI Taxonomy" id="1127696"/>
    <lineage>
        <taxon>Bacteria</taxon>
        <taxon>Pseudomonadati</taxon>
        <taxon>Bacteroidota</taxon>
        <taxon>Bacteroidia</taxon>
        <taxon>Bacteroidales</taxon>
        <taxon>Porphyromonadaceae</taxon>
        <taxon>Porphyromonas</taxon>
    </lineage>
</organism>
<dbReference type="EMBL" id="AMEQ01000037">
    <property type="protein sequence ID" value="EKY00649.1"/>
    <property type="molecule type" value="Genomic_DNA"/>
</dbReference>
<dbReference type="GO" id="GO:0004867">
    <property type="term" value="F:serine-type endopeptidase inhibitor activity"/>
    <property type="evidence" value="ECO:0007669"/>
    <property type="project" value="InterPro"/>
</dbReference>
<evidence type="ECO:0000313" key="2">
    <source>
        <dbReference type="EMBL" id="EKY00649.1"/>
    </source>
</evidence>
<dbReference type="InterPro" id="IPR005658">
    <property type="entry name" value="Prot_inh_ecotin"/>
</dbReference>
<comment type="similarity">
    <text evidence="1">Belongs to the protease inhibitor I11 (ecotin) family.</text>
</comment>
<reference evidence="2 3" key="1">
    <citation type="submission" date="2012-05" db="EMBL/GenBank/DDBJ databases">
        <authorList>
            <person name="Weinstock G."/>
            <person name="Sodergren E."/>
            <person name="Lobos E.A."/>
            <person name="Fulton L."/>
            <person name="Fulton R."/>
            <person name="Courtney L."/>
            <person name="Fronick C."/>
            <person name="O'Laughlin M."/>
            <person name="Godfrey J."/>
            <person name="Wilson R.M."/>
            <person name="Miner T."/>
            <person name="Farmer C."/>
            <person name="Delehaunty K."/>
            <person name="Cordes M."/>
            <person name="Minx P."/>
            <person name="Tomlinson C."/>
            <person name="Chen J."/>
            <person name="Wollam A."/>
            <person name="Pepin K.H."/>
            <person name="Bhonagiri V."/>
            <person name="Zhang X."/>
            <person name="Suruliraj S."/>
            <person name="Warren W."/>
            <person name="Mitreva M."/>
            <person name="Mardis E.R."/>
            <person name="Wilson R.K."/>
        </authorList>
    </citation>
    <scope>NUCLEOTIDE SEQUENCE [LARGE SCALE GENOMIC DNA]</scope>
    <source>
        <strain evidence="2 3">F0037</strain>
    </source>
</reference>
<evidence type="ECO:0008006" key="4">
    <source>
        <dbReference type="Google" id="ProtNLM"/>
    </source>
</evidence>